<protein>
    <submittedName>
        <fullName evidence="2">Uncharacterized protein</fullName>
    </submittedName>
</protein>
<keyword evidence="1" id="KW-1133">Transmembrane helix</keyword>
<evidence type="ECO:0000313" key="3">
    <source>
        <dbReference type="Proteomes" id="UP000310158"/>
    </source>
</evidence>
<dbReference type="OrthoDB" id="3349377at2759"/>
<organism evidence="2 3">
    <name type="scientific">Bondarzewia mesenterica</name>
    <dbReference type="NCBI Taxonomy" id="1095465"/>
    <lineage>
        <taxon>Eukaryota</taxon>
        <taxon>Fungi</taxon>
        <taxon>Dikarya</taxon>
        <taxon>Basidiomycota</taxon>
        <taxon>Agaricomycotina</taxon>
        <taxon>Agaricomycetes</taxon>
        <taxon>Russulales</taxon>
        <taxon>Bondarzewiaceae</taxon>
        <taxon>Bondarzewia</taxon>
    </lineage>
</organism>
<feature type="transmembrane region" description="Helical" evidence="1">
    <location>
        <begin position="236"/>
        <end position="257"/>
    </location>
</feature>
<proteinExistence type="predicted"/>
<keyword evidence="1" id="KW-0472">Membrane</keyword>
<accession>A0A4S4LQ44</accession>
<dbReference type="EMBL" id="SGPL01000276">
    <property type="protein sequence ID" value="THH14446.1"/>
    <property type="molecule type" value="Genomic_DNA"/>
</dbReference>
<keyword evidence="1" id="KW-0812">Transmembrane</keyword>
<feature type="transmembrane region" description="Helical" evidence="1">
    <location>
        <begin position="283"/>
        <end position="307"/>
    </location>
</feature>
<comment type="caution">
    <text evidence="2">The sequence shown here is derived from an EMBL/GenBank/DDBJ whole genome shotgun (WGS) entry which is preliminary data.</text>
</comment>
<keyword evidence="3" id="KW-1185">Reference proteome</keyword>
<evidence type="ECO:0000313" key="2">
    <source>
        <dbReference type="EMBL" id="THH14446.1"/>
    </source>
</evidence>
<evidence type="ECO:0000256" key="1">
    <source>
        <dbReference type="SAM" id="Phobius"/>
    </source>
</evidence>
<feature type="transmembrane region" description="Helical" evidence="1">
    <location>
        <begin position="183"/>
        <end position="207"/>
    </location>
</feature>
<dbReference type="AlphaFoldDB" id="A0A4S4LQ44"/>
<gene>
    <name evidence="2" type="ORF">EW146_g5875</name>
</gene>
<name>A0A4S4LQ44_9AGAM</name>
<reference evidence="2 3" key="1">
    <citation type="submission" date="2019-02" db="EMBL/GenBank/DDBJ databases">
        <title>Genome sequencing of the rare red list fungi Bondarzewia mesenterica.</title>
        <authorList>
            <person name="Buettner E."/>
            <person name="Kellner H."/>
        </authorList>
    </citation>
    <scope>NUCLEOTIDE SEQUENCE [LARGE SCALE GENOMIC DNA]</scope>
    <source>
        <strain evidence="2 3">DSM 108281</strain>
    </source>
</reference>
<dbReference type="Proteomes" id="UP000310158">
    <property type="component" value="Unassembled WGS sequence"/>
</dbReference>
<sequence length="346" mass="38694">MSSTVRTADYSSLLAALADLHKTQYSSLSANTIIFYDYSKLVASLLDNSGPELLIAVLTFGDEDSRLNSHGEGRGGPSENASSYWSVHLANNRLADSETEASSQESILRSPLRFLFSPLLYRIRCEAYMAYYELLNFDFSASHTPGRRWLNWQAWTAVIPTTAILIMRVHALYRSVAAPQPRLVTGVMVVGFLFAMSAIATILGMALRQITVQAIRYPSIHIHFCRWSDVPKYMPIYFLPIAVLEALLAGLSAYAFFHGSGPGLTRAHLSSRLHRILVRDTTIYFVLVFLTYLFNVAVWMVATAGLLELPIPFTMSMTSVLTNRLMLNIYKCHQQRSVMSSVLSDV</sequence>